<dbReference type="PANTHER" id="PTHR43409:SF7">
    <property type="entry name" value="BLL1977 PROTEIN"/>
    <property type="match status" value="1"/>
</dbReference>
<name>A0A1M6LM21_9ACTN</name>
<dbReference type="SFLD" id="SFLDG01123">
    <property type="entry name" value="methyltransferase_(Class_B)"/>
    <property type="match status" value="1"/>
</dbReference>
<evidence type="ECO:0000256" key="1">
    <source>
        <dbReference type="ARBA" id="ARBA00001966"/>
    </source>
</evidence>
<dbReference type="InterPro" id="IPR007197">
    <property type="entry name" value="rSAM"/>
</dbReference>
<evidence type="ECO:0000256" key="3">
    <source>
        <dbReference type="ARBA" id="ARBA00022679"/>
    </source>
</evidence>
<protein>
    <submittedName>
        <fullName evidence="9">Radical SAM superfamily enzyme YgiQ, UPF0313 family</fullName>
    </submittedName>
</protein>
<dbReference type="GO" id="GO:0046872">
    <property type="term" value="F:metal ion binding"/>
    <property type="evidence" value="ECO:0007669"/>
    <property type="project" value="UniProtKB-KW"/>
</dbReference>
<dbReference type="GO" id="GO:0003824">
    <property type="term" value="F:catalytic activity"/>
    <property type="evidence" value="ECO:0007669"/>
    <property type="project" value="InterPro"/>
</dbReference>
<evidence type="ECO:0000256" key="5">
    <source>
        <dbReference type="ARBA" id="ARBA00022723"/>
    </source>
</evidence>
<proteinExistence type="predicted"/>
<dbReference type="SMART" id="SM00729">
    <property type="entry name" value="Elp3"/>
    <property type="match status" value="1"/>
</dbReference>
<sequence>MQSRRVALVNPPAARIIYGDEYELKSIIPCLGLLYMQAYTKDIVDVRVFEGEEYADFDTMIESINHFSPDVIGITTNTSTYPLCVEVVERTFADTYIAGGPYAAFRAEDCLDAFDAVCIGDGEVPLRQFLLGMPLETVPGFAHRKHGAFVINPPAPLPDLDDLPFPEHPTLTSDAYQSSPHRSLPSPWATMVTSRGCGFRCTFCLSAKGGLNDGRYRERSVTNVLRELELLVGEHGVKSVQFWDDTFTMRRKRTSELTLAIKELDISYVCNTRSDKLDDSTAHQLAESGCKGVFIGVETGDERLLETDISKGVINAQVTAAVAACKKAAVPVTTSFIMGAINDTETTVRRTTEFALQLDADHVLFNIYTAHPGTVGYQQALAEGLIDHYEVDLDRYRGEPVGVPTICRALPRDKLHSLKAEAYLEFHRSKKHPDFQAIDIYLEELERIAASSSLR</sequence>
<evidence type="ECO:0000256" key="4">
    <source>
        <dbReference type="ARBA" id="ARBA00022691"/>
    </source>
</evidence>
<keyword evidence="7" id="KW-0411">Iron-sulfur</keyword>
<dbReference type="Proteomes" id="UP000184512">
    <property type="component" value="Unassembled WGS sequence"/>
</dbReference>
<dbReference type="PROSITE" id="PS51918">
    <property type="entry name" value="RADICAL_SAM"/>
    <property type="match status" value="1"/>
</dbReference>
<organism evidence="9 10">
    <name type="scientific">Tessaracoccus bendigoensis DSM 12906</name>
    <dbReference type="NCBI Taxonomy" id="1123357"/>
    <lineage>
        <taxon>Bacteria</taxon>
        <taxon>Bacillati</taxon>
        <taxon>Actinomycetota</taxon>
        <taxon>Actinomycetes</taxon>
        <taxon>Propionibacteriales</taxon>
        <taxon>Propionibacteriaceae</taxon>
        <taxon>Tessaracoccus</taxon>
    </lineage>
</organism>
<evidence type="ECO:0000313" key="10">
    <source>
        <dbReference type="Proteomes" id="UP000184512"/>
    </source>
</evidence>
<dbReference type="InterPro" id="IPR051198">
    <property type="entry name" value="BchE-like"/>
</dbReference>
<keyword evidence="5" id="KW-0479">Metal-binding</keyword>
<keyword evidence="2" id="KW-0489">Methyltransferase</keyword>
<dbReference type="Gene3D" id="3.40.50.280">
    <property type="entry name" value="Cobalamin-binding domain"/>
    <property type="match status" value="1"/>
</dbReference>
<gene>
    <name evidence="9" type="ORF">SAMN02745244_03115</name>
</gene>
<dbReference type="EMBL" id="FQZG01000073">
    <property type="protein sequence ID" value="SHJ72301.1"/>
    <property type="molecule type" value="Genomic_DNA"/>
</dbReference>
<accession>A0A1M6LM21</accession>
<reference evidence="9 10" key="1">
    <citation type="submission" date="2016-11" db="EMBL/GenBank/DDBJ databases">
        <authorList>
            <person name="Jaros S."/>
            <person name="Januszkiewicz K."/>
            <person name="Wedrychowicz H."/>
        </authorList>
    </citation>
    <scope>NUCLEOTIDE SEQUENCE [LARGE SCALE GENOMIC DNA]</scope>
    <source>
        <strain evidence="9 10">DSM 12906</strain>
    </source>
</reference>
<evidence type="ECO:0000313" key="9">
    <source>
        <dbReference type="EMBL" id="SHJ72301.1"/>
    </source>
</evidence>
<dbReference type="InterPro" id="IPR006638">
    <property type="entry name" value="Elp3/MiaA/NifB-like_rSAM"/>
</dbReference>
<keyword evidence="6" id="KW-0408">Iron</keyword>
<dbReference type="AlphaFoldDB" id="A0A1M6LM21"/>
<dbReference type="InterPro" id="IPR023404">
    <property type="entry name" value="rSAM_horseshoe"/>
</dbReference>
<dbReference type="Gene3D" id="3.80.30.20">
    <property type="entry name" value="tm_1862 like domain"/>
    <property type="match status" value="1"/>
</dbReference>
<evidence type="ECO:0000259" key="8">
    <source>
        <dbReference type="PROSITE" id="PS51918"/>
    </source>
</evidence>
<evidence type="ECO:0000256" key="7">
    <source>
        <dbReference type="ARBA" id="ARBA00023014"/>
    </source>
</evidence>
<dbReference type="InterPro" id="IPR058240">
    <property type="entry name" value="rSAM_sf"/>
</dbReference>
<dbReference type="RefSeq" id="WP_073189994.1">
    <property type="nucleotide sequence ID" value="NZ_FQZG01000073.1"/>
</dbReference>
<evidence type="ECO:0000256" key="2">
    <source>
        <dbReference type="ARBA" id="ARBA00022603"/>
    </source>
</evidence>
<dbReference type="GO" id="GO:0031419">
    <property type="term" value="F:cobalamin binding"/>
    <property type="evidence" value="ECO:0007669"/>
    <property type="project" value="InterPro"/>
</dbReference>
<dbReference type="GO" id="GO:0051539">
    <property type="term" value="F:4 iron, 4 sulfur cluster binding"/>
    <property type="evidence" value="ECO:0007669"/>
    <property type="project" value="UniProtKB-KW"/>
</dbReference>
<dbReference type="Pfam" id="PF04055">
    <property type="entry name" value="Radical_SAM"/>
    <property type="match status" value="1"/>
</dbReference>
<keyword evidence="3" id="KW-0808">Transferase</keyword>
<dbReference type="Pfam" id="PF02310">
    <property type="entry name" value="B12-binding"/>
    <property type="match status" value="1"/>
</dbReference>
<keyword evidence="4" id="KW-0949">S-adenosyl-L-methionine</keyword>
<keyword evidence="10" id="KW-1185">Reference proteome</keyword>
<dbReference type="SFLD" id="SFLDG01082">
    <property type="entry name" value="B12-binding_domain_containing"/>
    <property type="match status" value="1"/>
</dbReference>
<evidence type="ECO:0000256" key="6">
    <source>
        <dbReference type="ARBA" id="ARBA00023004"/>
    </source>
</evidence>
<dbReference type="InterPro" id="IPR006158">
    <property type="entry name" value="Cobalamin-bd"/>
</dbReference>
<dbReference type="OrthoDB" id="5298546at2"/>
<dbReference type="SFLD" id="SFLDS00029">
    <property type="entry name" value="Radical_SAM"/>
    <property type="match status" value="1"/>
</dbReference>
<feature type="domain" description="Radical SAM core" evidence="8">
    <location>
        <begin position="183"/>
        <end position="413"/>
    </location>
</feature>
<dbReference type="InterPro" id="IPR034466">
    <property type="entry name" value="Methyltransferase_Class_B"/>
</dbReference>
<dbReference type="PANTHER" id="PTHR43409">
    <property type="entry name" value="ANAEROBIC MAGNESIUM-PROTOPORPHYRIN IX MONOMETHYL ESTER CYCLASE-RELATED"/>
    <property type="match status" value="1"/>
</dbReference>
<dbReference type="SUPFAM" id="SSF102114">
    <property type="entry name" value="Radical SAM enzymes"/>
    <property type="match status" value="1"/>
</dbReference>
<comment type="cofactor">
    <cofactor evidence="1">
        <name>[4Fe-4S] cluster</name>
        <dbReference type="ChEBI" id="CHEBI:49883"/>
    </cofactor>
</comment>